<feature type="chain" id="PRO_5045189263" evidence="2">
    <location>
        <begin position="21"/>
        <end position="246"/>
    </location>
</feature>
<sequence length="246" mass="27140">MKRFSKTVTAALGAASLVLGQALLTTSPALLRRAETSQWVASANASPITYVPPNRGRPQQTQGTGSRGCEALNDDKNSPIEITLVTPRDHTAQTVSERPVFYWLAGHTVNRPVEFTLVEDGNPNPIHVQQFDRLEAGMNYVALDSERGLEVGKTYRWTVSVICNAQRRSADVFAQGWIERVPVSEELQAQLDQANSPEEMAQLYAESGIWFDSLAYLSSDSDRLEALETELDNSRVAESEEATLND</sequence>
<dbReference type="RefSeq" id="WP_252659944.1">
    <property type="nucleotide sequence ID" value="NZ_CP098611.1"/>
</dbReference>
<feature type="signal peptide" evidence="2">
    <location>
        <begin position="1"/>
        <end position="20"/>
    </location>
</feature>
<feature type="region of interest" description="Disordered" evidence="1">
    <location>
        <begin position="50"/>
        <end position="73"/>
    </location>
</feature>
<dbReference type="Pfam" id="PF06051">
    <property type="entry name" value="DUF928"/>
    <property type="match status" value="1"/>
</dbReference>
<dbReference type="Proteomes" id="UP001056708">
    <property type="component" value="Chromosome"/>
</dbReference>
<reference evidence="3" key="1">
    <citation type="submission" date="2022-06" db="EMBL/GenBank/DDBJ databases">
        <title>Genome sequence of Phormidium yuhuli AB48 isolated from an industrial photobioreactor environment.</title>
        <authorList>
            <person name="Qiu Y."/>
            <person name="Noonan A.J.C."/>
            <person name="Dofher K."/>
            <person name="Koch M."/>
            <person name="Kieft B."/>
            <person name="Lin X."/>
            <person name="Ziels R.M."/>
            <person name="Hallam S.J."/>
        </authorList>
    </citation>
    <scope>NUCLEOTIDE SEQUENCE</scope>
    <source>
        <strain evidence="3">AB48</strain>
    </source>
</reference>
<dbReference type="InterPro" id="IPR010328">
    <property type="entry name" value="DUF928"/>
</dbReference>
<evidence type="ECO:0000313" key="3">
    <source>
        <dbReference type="EMBL" id="USR89449.1"/>
    </source>
</evidence>
<evidence type="ECO:0000256" key="2">
    <source>
        <dbReference type="SAM" id="SignalP"/>
    </source>
</evidence>
<accession>A0ABY5AJT7</accession>
<evidence type="ECO:0000313" key="4">
    <source>
        <dbReference type="Proteomes" id="UP001056708"/>
    </source>
</evidence>
<keyword evidence="4" id="KW-1185">Reference proteome</keyword>
<dbReference type="EMBL" id="CP098611">
    <property type="protein sequence ID" value="USR89449.1"/>
    <property type="molecule type" value="Genomic_DNA"/>
</dbReference>
<keyword evidence="2" id="KW-0732">Signal</keyword>
<protein>
    <submittedName>
        <fullName evidence="3">DUF928 domain-containing protein</fullName>
    </submittedName>
</protein>
<gene>
    <name evidence="3" type="ORF">NEA10_11150</name>
</gene>
<name>A0ABY5AJT7_9CYAN</name>
<organism evidence="3 4">
    <name type="scientific">Phormidium yuhuli AB48</name>
    <dbReference type="NCBI Taxonomy" id="2940671"/>
    <lineage>
        <taxon>Bacteria</taxon>
        <taxon>Bacillati</taxon>
        <taxon>Cyanobacteriota</taxon>
        <taxon>Cyanophyceae</taxon>
        <taxon>Oscillatoriophycideae</taxon>
        <taxon>Oscillatoriales</taxon>
        <taxon>Oscillatoriaceae</taxon>
        <taxon>Phormidium</taxon>
        <taxon>Phormidium yuhuli</taxon>
    </lineage>
</organism>
<evidence type="ECO:0000256" key="1">
    <source>
        <dbReference type="SAM" id="MobiDB-lite"/>
    </source>
</evidence>
<proteinExistence type="predicted"/>